<dbReference type="eggNOG" id="ENOG502RJPA">
    <property type="taxonomic scope" value="Eukaryota"/>
</dbReference>
<feature type="region of interest" description="Disordered" evidence="1">
    <location>
        <begin position="1"/>
        <end position="42"/>
    </location>
</feature>
<evidence type="ECO:0000313" key="2">
    <source>
        <dbReference type="EMBL" id="ETS76104.1"/>
    </source>
</evidence>
<dbReference type="OMA" id="PHSWREP"/>
<accession>W3WQL9</accession>
<dbReference type="RefSeq" id="XP_007838263.1">
    <property type="nucleotide sequence ID" value="XM_007840072.1"/>
</dbReference>
<keyword evidence="3" id="KW-1185">Reference proteome</keyword>
<feature type="compositionally biased region" description="Basic residues" evidence="1">
    <location>
        <begin position="192"/>
        <end position="208"/>
    </location>
</feature>
<dbReference type="InParanoid" id="W3WQL9"/>
<dbReference type="GeneID" id="19276504"/>
<feature type="compositionally biased region" description="Low complexity" evidence="1">
    <location>
        <begin position="151"/>
        <end position="170"/>
    </location>
</feature>
<dbReference type="HOGENOM" id="CLU_056754_0_0_1"/>
<feature type="compositionally biased region" description="Polar residues" evidence="1">
    <location>
        <begin position="1"/>
        <end position="10"/>
    </location>
</feature>
<proteinExistence type="predicted"/>
<dbReference type="AlphaFoldDB" id="W3WQL9"/>
<organism evidence="2 3">
    <name type="scientific">Pestalotiopsis fici (strain W106-1 / CGMCC3.15140)</name>
    <dbReference type="NCBI Taxonomy" id="1229662"/>
    <lineage>
        <taxon>Eukaryota</taxon>
        <taxon>Fungi</taxon>
        <taxon>Dikarya</taxon>
        <taxon>Ascomycota</taxon>
        <taxon>Pezizomycotina</taxon>
        <taxon>Sordariomycetes</taxon>
        <taxon>Xylariomycetidae</taxon>
        <taxon>Amphisphaeriales</taxon>
        <taxon>Sporocadaceae</taxon>
        <taxon>Pestalotiopsis</taxon>
    </lineage>
</organism>
<dbReference type="Proteomes" id="UP000030651">
    <property type="component" value="Unassembled WGS sequence"/>
</dbReference>
<dbReference type="KEGG" id="pfy:PFICI_11491"/>
<protein>
    <submittedName>
        <fullName evidence="2">Uncharacterized protein</fullName>
    </submittedName>
</protein>
<name>W3WQL9_PESFW</name>
<gene>
    <name evidence="2" type="ORF">PFICI_11491</name>
</gene>
<dbReference type="EMBL" id="KI912117">
    <property type="protein sequence ID" value="ETS76104.1"/>
    <property type="molecule type" value="Genomic_DNA"/>
</dbReference>
<reference evidence="3" key="1">
    <citation type="journal article" date="2015" name="BMC Genomics">
        <title>Genomic and transcriptomic analysis of the endophytic fungus Pestalotiopsis fici reveals its lifestyle and high potential for synthesis of natural products.</title>
        <authorList>
            <person name="Wang X."/>
            <person name="Zhang X."/>
            <person name="Liu L."/>
            <person name="Xiang M."/>
            <person name="Wang W."/>
            <person name="Sun X."/>
            <person name="Che Y."/>
            <person name="Guo L."/>
            <person name="Liu G."/>
            <person name="Guo L."/>
            <person name="Wang C."/>
            <person name="Yin W.B."/>
            <person name="Stadler M."/>
            <person name="Zhang X."/>
            <person name="Liu X."/>
        </authorList>
    </citation>
    <scope>NUCLEOTIDE SEQUENCE [LARGE SCALE GENOMIC DNA]</scope>
    <source>
        <strain evidence="3">W106-1 / CGMCC3.15140</strain>
    </source>
</reference>
<evidence type="ECO:0000313" key="3">
    <source>
        <dbReference type="Proteomes" id="UP000030651"/>
    </source>
</evidence>
<feature type="compositionally biased region" description="Acidic residues" evidence="1">
    <location>
        <begin position="29"/>
        <end position="41"/>
    </location>
</feature>
<feature type="region of interest" description="Disordered" evidence="1">
    <location>
        <begin position="75"/>
        <end position="233"/>
    </location>
</feature>
<evidence type="ECO:0000256" key="1">
    <source>
        <dbReference type="SAM" id="MobiDB-lite"/>
    </source>
</evidence>
<sequence>MPYFPTSTLSPLRPGSWPASPGRPTTPQLDEDEFTDEDDLDMPLLQRDPLRYFLTPATPEDEDLEFQFDFDAGIEDANKPQEIIRSVSPSTLDGLKSYKAKGKGDKKNNNSQHDCAILDSDSDDDEDYVRFRPSKSLPLGLPDLGIERPRSAGASPGSGSSLESMLSPDSFHVGSLRGRPSKRFAPPPSRRTFGHTRSRSVPLLRRHSWREPSPDVWSIEEEPEKETLSERGLSTEDLEAYFQEHKTAPMQIPTVAGKPIKKVRFVLPGRESYH</sequence>
<dbReference type="OrthoDB" id="3439027at2759"/>